<dbReference type="GO" id="GO:0005886">
    <property type="term" value="C:plasma membrane"/>
    <property type="evidence" value="ECO:0007669"/>
    <property type="project" value="TreeGrafter"/>
</dbReference>
<evidence type="ECO:0000313" key="1">
    <source>
        <dbReference type="EMBL" id="TMQ50006.1"/>
    </source>
</evidence>
<gene>
    <name evidence="1" type="ORF">E6K71_03450</name>
</gene>
<dbReference type="Proteomes" id="UP000316292">
    <property type="component" value="Unassembled WGS sequence"/>
</dbReference>
<organism evidence="1 2">
    <name type="scientific">Eiseniibacteriota bacterium</name>
    <dbReference type="NCBI Taxonomy" id="2212470"/>
    <lineage>
        <taxon>Bacteria</taxon>
        <taxon>Candidatus Eiseniibacteriota</taxon>
    </lineage>
</organism>
<protein>
    <submittedName>
        <fullName evidence="1">DoxX family protein</fullName>
    </submittedName>
</protein>
<dbReference type="PANTHER" id="PTHR33452:SF4">
    <property type="entry name" value="BLL4328 PROTEIN"/>
    <property type="match status" value="1"/>
</dbReference>
<comment type="caution">
    <text evidence="1">The sequence shown here is derived from an EMBL/GenBank/DDBJ whole genome shotgun (WGS) entry which is preliminary data.</text>
</comment>
<reference evidence="1 2" key="1">
    <citation type="journal article" date="2019" name="Nat. Microbiol.">
        <title>Mediterranean grassland soil C-N compound turnover is dependent on rainfall and depth, and is mediated by genomically divergent microorganisms.</title>
        <authorList>
            <person name="Diamond S."/>
            <person name="Andeer P.F."/>
            <person name="Li Z."/>
            <person name="Crits-Christoph A."/>
            <person name="Burstein D."/>
            <person name="Anantharaman K."/>
            <person name="Lane K.R."/>
            <person name="Thomas B.C."/>
            <person name="Pan C."/>
            <person name="Northen T.R."/>
            <person name="Banfield J.F."/>
        </authorList>
    </citation>
    <scope>NUCLEOTIDE SEQUENCE [LARGE SCALE GENOMIC DNA]</scope>
    <source>
        <strain evidence="1">WS_1</strain>
    </source>
</reference>
<evidence type="ECO:0000313" key="2">
    <source>
        <dbReference type="Proteomes" id="UP000316292"/>
    </source>
</evidence>
<name>A0A538SF62_UNCEI</name>
<sequence>MILLGLFTRPVAFIASGEMAFAYFIGHFPRGFWPIQNQGEPAVLFCFIYLFLWGNGAGPWSLDHWLHQRRAGGRGNS</sequence>
<dbReference type="EMBL" id="VBOR01000045">
    <property type="protein sequence ID" value="TMQ50006.1"/>
    <property type="molecule type" value="Genomic_DNA"/>
</dbReference>
<proteinExistence type="predicted"/>
<accession>A0A538SF62</accession>
<dbReference type="AlphaFoldDB" id="A0A538SF62"/>
<dbReference type="InterPro" id="IPR051907">
    <property type="entry name" value="DoxX-like_oxidoreductase"/>
</dbReference>
<dbReference type="PANTHER" id="PTHR33452">
    <property type="entry name" value="OXIDOREDUCTASE CATD-RELATED"/>
    <property type="match status" value="1"/>
</dbReference>